<keyword evidence="2" id="KW-1185">Reference proteome</keyword>
<dbReference type="OrthoDB" id="2836412at2759"/>
<dbReference type="GeneID" id="66104093"/>
<protein>
    <submittedName>
        <fullName evidence="1">Uncharacterized protein</fullName>
    </submittedName>
</protein>
<accession>A0A9P7VWJ3</accession>
<gene>
    <name evidence="1" type="ORF">BT62DRAFT_66053</name>
</gene>
<comment type="caution">
    <text evidence="1">The sequence shown here is derived from an EMBL/GenBank/DDBJ whole genome shotgun (WGS) entry which is preliminary data.</text>
</comment>
<dbReference type="AlphaFoldDB" id="A0A9P7VWJ3"/>
<reference evidence="1" key="1">
    <citation type="submission" date="2020-11" db="EMBL/GenBank/DDBJ databases">
        <title>Adaptations for nitrogen fixation in a non-lichenized fungal sporocarp promotes dispersal by wood-feeding termites.</title>
        <authorList>
            <consortium name="DOE Joint Genome Institute"/>
            <person name="Koch R.A."/>
            <person name="Yoon G."/>
            <person name="Arayal U."/>
            <person name="Lail K."/>
            <person name="Amirebrahimi M."/>
            <person name="Labutti K."/>
            <person name="Lipzen A."/>
            <person name="Riley R."/>
            <person name="Barry K."/>
            <person name="Henrissat B."/>
            <person name="Grigoriev I.V."/>
            <person name="Herr J.R."/>
            <person name="Aime M.C."/>
        </authorList>
    </citation>
    <scope>NUCLEOTIDE SEQUENCE</scope>
    <source>
        <strain evidence="1">MCA 3950</strain>
    </source>
</reference>
<name>A0A9P7VWJ3_9AGAR</name>
<organism evidence="1 2">
    <name type="scientific">Guyanagaster necrorhizus</name>
    <dbReference type="NCBI Taxonomy" id="856835"/>
    <lineage>
        <taxon>Eukaryota</taxon>
        <taxon>Fungi</taxon>
        <taxon>Dikarya</taxon>
        <taxon>Basidiomycota</taxon>
        <taxon>Agaricomycotina</taxon>
        <taxon>Agaricomycetes</taxon>
        <taxon>Agaricomycetidae</taxon>
        <taxon>Agaricales</taxon>
        <taxon>Marasmiineae</taxon>
        <taxon>Physalacriaceae</taxon>
        <taxon>Guyanagaster</taxon>
    </lineage>
</organism>
<dbReference type="EMBL" id="MU250532">
    <property type="protein sequence ID" value="KAG7447176.1"/>
    <property type="molecule type" value="Genomic_DNA"/>
</dbReference>
<sequence>MVRIIFSSLISPFNTVIAAPLLTLIDAKRVRRLKFELYSMKWESWLRNWLKWLIDSFSLSDLLEIIELEECTFTLTGFWHTSDLYRYAALWCQLDSVLASRCRIQRLVVQLQPVYPGLPSPSVKLVAALFPFVRSSASLVVEKLGLPTVLDLTELSLLDM</sequence>
<proteinExistence type="predicted"/>
<evidence type="ECO:0000313" key="2">
    <source>
        <dbReference type="Proteomes" id="UP000812287"/>
    </source>
</evidence>
<dbReference type="RefSeq" id="XP_043040676.1">
    <property type="nucleotide sequence ID" value="XM_043181797.1"/>
</dbReference>
<dbReference type="Proteomes" id="UP000812287">
    <property type="component" value="Unassembled WGS sequence"/>
</dbReference>
<evidence type="ECO:0000313" key="1">
    <source>
        <dbReference type="EMBL" id="KAG7447176.1"/>
    </source>
</evidence>